<evidence type="ECO:0000313" key="9">
    <source>
        <dbReference type="EMBL" id="HHF08833.1"/>
    </source>
</evidence>
<evidence type="ECO:0000256" key="3">
    <source>
        <dbReference type="ARBA" id="ARBA00012953"/>
    </source>
</evidence>
<dbReference type="EC" id="3.1.3.71" evidence="3 8"/>
<sequence length="236" mass="25393">MTIDVFLTPLNIVSLPDVAIAIDVLRATSSMVVALAEGAESIIPVSNLEEARKLKAENPNLLLAGERESLKPPDFDLGNSPYDFKGIHGKEIIMTTSNGTKLIELLKESKQLYIASFLNVKSVANEVATAGYDKVGIGCAGNRESVALEDVLCAGALVENLISVTEYADLTDAAKLALDEYITHGKDLERVLSTIASHGKTLMRKGFVKDVVLCAKINMFSVVPAYIKGKIVRNDT</sequence>
<dbReference type="InterPro" id="IPR005238">
    <property type="entry name" value="ComB-like"/>
</dbReference>
<evidence type="ECO:0000256" key="1">
    <source>
        <dbReference type="ARBA" id="ARBA00001946"/>
    </source>
</evidence>
<dbReference type="GO" id="GO:0000287">
    <property type="term" value="F:magnesium ion binding"/>
    <property type="evidence" value="ECO:0007669"/>
    <property type="project" value="UniProtKB-UniRule"/>
</dbReference>
<evidence type="ECO:0000256" key="2">
    <source>
        <dbReference type="ARBA" id="ARBA00009997"/>
    </source>
</evidence>
<dbReference type="Proteomes" id="UP000886129">
    <property type="component" value="Unassembled WGS sequence"/>
</dbReference>
<dbReference type="HAMAP" id="MF_00490">
    <property type="entry name" value="ComB"/>
    <property type="match status" value="1"/>
</dbReference>
<gene>
    <name evidence="8" type="primary">comB</name>
    <name evidence="9" type="ORF">ENL26_03600</name>
</gene>
<dbReference type="InterPro" id="IPR036702">
    <property type="entry name" value="ComB-like_sf"/>
</dbReference>
<accession>A0A7C5HYI5</accession>
<keyword evidence="6 8" id="KW-0460">Magnesium</keyword>
<dbReference type="Pfam" id="PF04029">
    <property type="entry name" value="2-ph_phosp"/>
    <property type="match status" value="1"/>
</dbReference>
<evidence type="ECO:0000256" key="7">
    <source>
        <dbReference type="ARBA" id="ARBA00033711"/>
    </source>
</evidence>
<dbReference type="GO" id="GO:0050545">
    <property type="term" value="F:sulfopyruvate decarboxylase activity"/>
    <property type="evidence" value="ECO:0007669"/>
    <property type="project" value="TreeGrafter"/>
</dbReference>
<organism evidence="9">
    <name type="scientific">Kosmotoga arenicorallina</name>
    <dbReference type="NCBI Taxonomy" id="688066"/>
    <lineage>
        <taxon>Bacteria</taxon>
        <taxon>Thermotogati</taxon>
        <taxon>Thermotogota</taxon>
        <taxon>Thermotogae</taxon>
        <taxon>Kosmotogales</taxon>
        <taxon>Kosmotogaceae</taxon>
        <taxon>Kosmotoga</taxon>
    </lineage>
</organism>
<protein>
    <recommendedName>
        <fullName evidence="4 8">Probable 2-phosphosulfolactate phosphatase</fullName>
        <ecNumber evidence="3 8">3.1.3.71</ecNumber>
    </recommendedName>
</protein>
<comment type="similarity">
    <text evidence="2 8">Belongs to the ComB family.</text>
</comment>
<dbReference type="SUPFAM" id="SSF142823">
    <property type="entry name" value="ComB-like"/>
    <property type="match status" value="1"/>
</dbReference>
<evidence type="ECO:0000256" key="4">
    <source>
        <dbReference type="ARBA" id="ARBA00021948"/>
    </source>
</evidence>
<evidence type="ECO:0000256" key="6">
    <source>
        <dbReference type="ARBA" id="ARBA00022842"/>
    </source>
</evidence>
<dbReference type="PANTHER" id="PTHR37311">
    <property type="entry name" value="2-PHOSPHOSULFOLACTATE PHOSPHATASE-RELATED"/>
    <property type="match status" value="1"/>
</dbReference>
<dbReference type="EMBL" id="DRTH01000215">
    <property type="protein sequence ID" value="HHF08833.1"/>
    <property type="molecule type" value="Genomic_DNA"/>
</dbReference>
<keyword evidence="5 8" id="KW-0378">Hydrolase</keyword>
<dbReference type="AlphaFoldDB" id="A0A7C5HYI5"/>
<reference evidence="9" key="1">
    <citation type="journal article" date="2020" name="mSystems">
        <title>Genome- and Community-Level Interaction Insights into Carbon Utilization and Element Cycling Functions of Hydrothermarchaeota in Hydrothermal Sediment.</title>
        <authorList>
            <person name="Zhou Z."/>
            <person name="Liu Y."/>
            <person name="Xu W."/>
            <person name="Pan J."/>
            <person name="Luo Z.H."/>
            <person name="Li M."/>
        </authorList>
    </citation>
    <scope>NUCLEOTIDE SEQUENCE [LARGE SCALE GENOMIC DNA]</scope>
    <source>
        <strain evidence="9">HyVt-80</strain>
    </source>
</reference>
<evidence type="ECO:0000256" key="8">
    <source>
        <dbReference type="HAMAP-Rule" id="MF_00490"/>
    </source>
</evidence>
<comment type="catalytic activity">
    <reaction evidence="7 8">
        <text>(2R)-O-phospho-3-sulfolactate + H2O = (2R)-3-sulfolactate + phosphate</text>
        <dbReference type="Rhea" id="RHEA:23416"/>
        <dbReference type="ChEBI" id="CHEBI:15377"/>
        <dbReference type="ChEBI" id="CHEBI:15597"/>
        <dbReference type="ChEBI" id="CHEBI:43474"/>
        <dbReference type="ChEBI" id="CHEBI:58738"/>
        <dbReference type="EC" id="3.1.3.71"/>
    </reaction>
</comment>
<proteinExistence type="inferred from homology"/>
<dbReference type="PANTHER" id="PTHR37311:SF1">
    <property type="entry name" value="2-PHOSPHOSULFOLACTATE PHOSPHATASE-RELATED"/>
    <property type="match status" value="1"/>
</dbReference>
<dbReference type="Gene3D" id="3.90.1560.10">
    <property type="entry name" value="ComB-like"/>
    <property type="match status" value="1"/>
</dbReference>
<name>A0A7C5HYI5_9BACT</name>
<evidence type="ECO:0000256" key="5">
    <source>
        <dbReference type="ARBA" id="ARBA00022801"/>
    </source>
</evidence>
<comment type="caution">
    <text evidence="9">The sequence shown here is derived from an EMBL/GenBank/DDBJ whole genome shotgun (WGS) entry which is preliminary data.</text>
</comment>
<comment type="cofactor">
    <cofactor evidence="1 8">
        <name>Mg(2+)</name>
        <dbReference type="ChEBI" id="CHEBI:18420"/>
    </cofactor>
</comment>
<dbReference type="GO" id="GO:0050532">
    <property type="term" value="F:2-phosphosulfolactate phosphatase activity"/>
    <property type="evidence" value="ECO:0007669"/>
    <property type="project" value="UniProtKB-UniRule"/>
</dbReference>